<evidence type="ECO:0000313" key="3">
    <source>
        <dbReference type="EMBL" id="RKN07313.1"/>
    </source>
</evidence>
<dbReference type="Proteomes" id="UP000275024">
    <property type="component" value="Unassembled WGS sequence"/>
</dbReference>
<keyword evidence="3" id="KW-0378">Hydrolase</keyword>
<dbReference type="OrthoDB" id="345880at2"/>
<reference evidence="5 6" key="1">
    <citation type="submission" date="2018-09" db="EMBL/GenBank/DDBJ databases">
        <title>Streptomyces sp. nov. DS1-2, an endophytic actinomycete isolated from roots of Dendrobium scabrilingue.</title>
        <authorList>
            <person name="Kuncharoen N."/>
            <person name="Kudo T."/>
            <person name="Ohkuma M."/>
            <person name="Yuki M."/>
            <person name="Tanasupawat S."/>
        </authorList>
    </citation>
    <scope>NUCLEOTIDE SEQUENCE [LARGE SCALE GENOMIC DNA]</scope>
    <source>
        <strain evidence="3 6">AZ1-7</strain>
        <strain evidence="4 5">DS1-2</strain>
    </source>
</reference>
<dbReference type="PANTHER" id="PTHR12147">
    <property type="entry name" value="METALLOPEPTIDASE M28 FAMILY MEMBER"/>
    <property type="match status" value="1"/>
</dbReference>
<evidence type="ECO:0000313" key="5">
    <source>
        <dbReference type="Proteomes" id="UP000268652"/>
    </source>
</evidence>
<dbReference type="GO" id="GO:0008235">
    <property type="term" value="F:metalloexopeptidase activity"/>
    <property type="evidence" value="ECO:0007669"/>
    <property type="project" value="InterPro"/>
</dbReference>
<keyword evidence="5" id="KW-1185">Reference proteome</keyword>
<dbReference type="InterPro" id="IPR045175">
    <property type="entry name" value="M28_fam"/>
</dbReference>
<dbReference type="Pfam" id="PF02225">
    <property type="entry name" value="PA"/>
    <property type="match status" value="1"/>
</dbReference>
<dbReference type="InterPro" id="IPR007484">
    <property type="entry name" value="Peptidase_M28"/>
</dbReference>
<feature type="domain" description="Peptidase M28" evidence="2">
    <location>
        <begin position="202"/>
        <end position="409"/>
    </location>
</feature>
<dbReference type="SUPFAM" id="SSF53187">
    <property type="entry name" value="Zn-dependent exopeptidases"/>
    <property type="match status" value="1"/>
</dbReference>
<evidence type="ECO:0000259" key="2">
    <source>
        <dbReference type="Pfam" id="PF04389"/>
    </source>
</evidence>
<dbReference type="InterPro" id="IPR046450">
    <property type="entry name" value="PA_dom_sf"/>
</dbReference>
<dbReference type="Proteomes" id="UP000268652">
    <property type="component" value="Unassembled WGS sequence"/>
</dbReference>
<proteinExistence type="predicted"/>
<organism evidence="3 6">
    <name type="scientific">Streptomyces radicis</name>
    <dbReference type="NCBI Taxonomy" id="1750517"/>
    <lineage>
        <taxon>Bacteria</taxon>
        <taxon>Bacillati</taxon>
        <taxon>Actinomycetota</taxon>
        <taxon>Actinomycetes</taxon>
        <taxon>Kitasatosporales</taxon>
        <taxon>Streptomycetaceae</taxon>
        <taxon>Streptomyces</taxon>
    </lineage>
</organism>
<dbReference type="InterPro" id="IPR003137">
    <property type="entry name" value="PA_domain"/>
</dbReference>
<gene>
    <name evidence="4" type="ORF">D7318_05450</name>
    <name evidence="3" type="ORF">D7319_19100</name>
</gene>
<sequence length="418" mass="43615">MRHLAAFQRIADGADGTRAAGTPGHERSARYAGELLEEAGYDVTYQRFDFPYREAVTQRLTALDPEPRDIPVRALTYTTSTPPGGVEAELAPAGTGCAAEDFDPAAHRGRIALIERGTCTFAQKEANAASAGALGALVVNNTPGALSGSLGGPDDSTIPVGGLTREDGAALADAVERGERAGETVEVRLELEEVAERRETFNVLAESPGGDPDHTVMAGAHLDSVPAGPGVNDNGSGSAGVLETALRLAEADPRGRHPHRVRFALWSAEEFGLLGSEHYVDGLSRTERDAIDVYLNFDMIGSPNHGHFVHEGTPGVAADISAFLGERGETTRPAALDGRSDYAPFVAAGIPVGGTFTGAEGIKSAADAEVWGGEAGEPHDPCYHAACDTLENVSPTALGTHAKVIAHLVGGYAWRLPE</sequence>
<dbReference type="PANTHER" id="PTHR12147:SF26">
    <property type="entry name" value="PEPTIDASE M28 DOMAIN-CONTAINING PROTEIN"/>
    <property type="match status" value="1"/>
</dbReference>
<comment type="caution">
    <text evidence="3">The sequence shown here is derived from an EMBL/GenBank/DDBJ whole genome shotgun (WGS) entry which is preliminary data.</text>
</comment>
<dbReference type="Pfam" id="PF04389">
    <property type="entry name" value="Peptidase_M28"/>
    <property type="match status" value="1"/>
</dbReference>
<dbReference type="Gene3D" id="3.50.30.30">
    <property type="match status" value="1"/>
</dbReference>
<dbReference type="EMBL" id="RBDX01000016">
    <property type="protein sequence ID" value="RKN07313.1"/>
    <property type="molecule type" value="Genomic_DNA"/>
</dbReference>
<dbReference type="SUPFAM" id="SSF52025">
    <property type="entry name" value="PA domain"/>
    <property type="match status" value="1"/>
</dbReference>
<dbReference type="AlphaFoldDB" id="A0A3A9W4G7"/>
<dbReference type="EMBL" id="RBDY01000002">
    <property type="protein sequence ID" value="RKN26873.1"/>
    <property type="molecule type" value="Genomic_DNA"/>
</dbReference>
<name>A0A3A9W4G7_9ACTN</name>
<feature type="domain" description="PA" evidence="1">
    <location>
        <begin position="87"/>
        <end position="171"/>
    </location>
</feature>
<dbReference type="GO" id="GO:0006508">
    <property type="term" value="P:proteolysis"/>
    <property type="evidence" value="ECO:0007669"/>
    <property type="project" value="InterPro"/>
</dbReference>
<evidence type="ECO:0000259" key="1">
    <source>
        <dbReference type="Pfam" id="PF02225"/>
    </source>
</evidence>
<evidence type="ECO:0000313" key="4">
    <source>
        <dbReference type="EMBL" id="RKN26873.1"/>
    </source>
</evidence>
<dbReference type="Gene3D" id="3.40.630.10">
    <property type="entry name" value="Zn peptidases"/>
    <property type="match status" value="1"/>
</dbReference>
<accession>A0A3A9W4G7</accession>
<evidence type="ECO:0000313" key="6">
    <source>
        <dbReference type="Proteomes" id="UP000275024"/>
    </source>
</evidence>
<protein>
    <submittedName>
        <fullName evidence="3">M20/M25/M40 family metallo-hydrolase</fullName>
    </submittedName>
</protein>